<evidence type="ECO:0000313" key="2">
    <source>
        <dbReference type="Proteomes" id="UP000185766"/>
    </source>
</evidence>
<protein>
    <submittedName>
        <fullName evidence="1">Uncharacterized protein</fullName>
    </submittedName>
</protein>
<feature type="non-terminal residue" evidence="1">
    <location>
        <position position="49"/>
    </location>
</feature>
<organism evidence="1 2">
    <name type="scientific">Atopomonas hussainii</name>
    <dbReference type="NCBI Taxonomy" id="1429083"/>
    <lineage>
        <taxon>Bacteria</taxon>
        <taxon>Pseudomonadati</taxon>
        <taxon>Pseudomonadota</taxon>
        <taxon>Gammaproteobacteria</taxon>
        <taxon>Pseudomonadales</taxon>
        <taxon>Pseudomonadaceae</taxon>
        <taxon>Atopomonas</taxon>
    </lineage>
</organism>
<accession>A0A1H7TJX2</accession>
<gene>
    <name evidence="1" type="ORF">SAMN05216214_1392</name>
</gene>
<sequence length="49" mass="5732">MVQVVRFAHWDVQKLRFWPPLNQTLGGVRVLFGLKRPAHNGTSLFRFPI</sequence>
<evidence type="ECO:0000313" key="1">
    <source>
        <dbReference type="EMBL" id="SEL85101.1"/>
    </source>
</evidence>
<reference evidence="1 2" key="1">
    <citation type="submission" date="2016-10" db="EMBL/GenBank/DDBJ databases">
        <authorList>
            <person name="de Groot N.N."/>
        </authorList>
    </citation>
    <scope>NUCLEOTIDE SEQUENCE [LARGE SCALE GENOMIC DNA]</scope>
    <source>
        <strain evidence="1 2">JCM 19513</strain>
    </source>
</reference>
<dbReference type="AlphaFoldDB" id="A0A1H7TJX2"/>
<keyword evidence="2" id="KW-1185">Reference proteome</keyword>
<dbReference type="EMBL" id="FOAS01000039">
    <property type="protein sequence ID" value="SEL85101.1"/>
    <property type="molecule type" value="Genomic_DNA"/>
</dbReference>
<proteinExistence type="predicted"/>
<dbReference type="Proteomes" id="UP000185766">
    <property type="component" value="Unassembled WGS sequence"/>
</dbReference>
<name>A0A1H7TJX2_9GAMM</name>